<evidence type="ECO:0000313" key="8">
    <source>
        <dbReference type="EMBL" id="SVC44900.1"/>
    </source>
</evidence>
<dbReference type="CDD" id="cd02068">
    <property type="entry name" value="radical_SAM_B12_BD"/>
    <property type="match status" value="1"/>
</dbReference>
<dbReference type="Gene3D" id="3.80.30.20">
    <property type="entry name" value="tm_1862 like domain"/>
    <property type="match status" value="1"/>
</dbReference>
<dbReference type="PANTHER" id="PTHR43409">
    <property type="entry name" value="ANAEROBIC MAGNESIUM-PROTOPORPHYRIN IX MONOMETHYL ESTER CYCLASE-RELATED"/>
    <property type="match status" value="1"/>
</dbReference>
<dbReference type="AlphaFoldDB" id="A0A382M8A2"/>
<dbReference type="PROSITE" id="PS51332">
    <property type="entry name" value="B12_BINDING"/>
    <property type="match status" value="1"/>
</dbReference>
<protein>
    <recommendedName>
        <fullName evidence="7">B12-binding domain-containing protein</fullName>
    </recommendedName>
</protein>
<keyword evidence="6" id="KW-0411">Iron-sulfur</keyword>
<evidence type="ECO:0000256" key="4">
    <source>
        <dbReference type="ARBA" id="ARBA00022723"/>
    </source>
</evidence>
<accession>A0A382M8A2</accession>
<feature type="domain" description="B12-binding" evidence="7">
    <location>
        <begin position="11"/>
        <end position="147"/>
    </location>
</feature>
<feature type="non-terminal residue" evidence="8">
    <location>
        <position position="1"/>
    </location>
</feature>
<dbReference type="SFLD" id="SFLDG01082">
    <property type="entry name" value="B12-binding_domain_containing"/>
    <property type="match status" value="1"/>
</dbReference>
<evidence type="ECO:0000256" key="2">
    <source>
        <dbReference type="ARBA" id="ARBA00022679"/>
    </source>
</evidence>
<dbReference type="SUPFAM" id="SSF52242">
    <property type="entry name" value="Cobalamin (vitamin B12)-binding domain"/>
    <property type="match status" value="1"/>
</dbReference>
<evidence type="ECO:0000259" key="7">
    <source>
        <dbReference type="PROSITE" id="PS51332"/>
    </source>
</evidence>
<dbReference type="InterPro" id="IPR034466">
    <property type="entry name" value="Methyltransferase_Class_B"/>
</dbReference>
<comment type="cofactor">
    <cofactor evidence="1">
        <name>[4Fe-4S] cluster</name>
        <dbReference type="ChEBI" id="CHEBI:49883"/>
    </cofactor>
</comment>
<keyword evidence="4" id="KW-0479">Metal-binding</keyword>
<evidence type="ECO:0000256" key="6">
    <source>
        <dbReference type="ARBA" id="ARBA00023014"/>
    </source>
</evidence>
<dbReference type="InterPro" id="IPR007197">
    <property type="entry name" value="rSAM"/>
</dbReference>
<evidence type="ECO:0000256" key="1">
    <source>
        <dbReference type="ARBA" id="ARBA00001966"/>
    </source>
</evidence>
<evidence type="ECO:0000256" key="3">
    <source>
        <dbReference type="ARBA" id="ARBA00022691"/>
    </source>
</evidence>
<dbReference type="InterPro" id="IPR023404">
    <property type="entry name" value="rSAM_horseshoe"/>
</dbReference>
<organism evidence="8">
    <name type="scientific">marine metagenome</name>
    <dbReference type="NCBI Taxonomy" id="408172"/>
    <lineage>
        <taxon>unclassified sequences</taxon>
        <taxon>metagenomes</taxon>
        <taxon>ecological metagenomes</taxon>
    </lineage>
</organism>
<dbReference type="InterPro" id="IPR036724">
    <property type="entry name" value="Cobalamin-bd_sf"/>
</dbReference>
<dbReference type="InterPro" id="IPR006158">
    <property type="entry name" value="Cobalamin-bd"/>
</dbReference>
<dbReference type="GO" id="GO:0051539">
    <property type="term" value="F:4 iron, 4 sulfur cluster binding"/>
    <property type="evidence" value="ECO:0007669"/>
    <property type="project" value="UniProtKB-KW"/>
</dbReference>
<dbReference type="SUPFAM" id="SSF102114">
    <property type="entry name" value="Radical SAM enzymes"/>
    <property type="match status" value="1"/>
</dbReference>
<keyword evidence="3" id="KW-0949">S-adenosyl-L-methionine</keyword>
<sequence>VKTLLLYPSDNLETVLGRGKVFVEASEPHNLLSLAAYIRERGFSQVRILDSYAMNLGHDDIIDYIEEYDPQVVGLTCYTSDAPMTIQLCRRINEKYPDKALILGGTHPTFFCDEFLHNGGVDFIVVSEGEETLYELLTVLRDGGSFHDIKGLIFKENGQTIRTQTRDQIQDLNSLPKAAWDLAPMHLYKLPFYFHPRGNRSLITSRGCPVGCTFCAVHNGKKIRYQSAERMVQDYHELVDKYDAKHIHFMDSLFVGNKQRIMEFCDRVLSEKKR</sequence>
<dbReference type="Pfam" id="PF02310">
    <property type="entry name" value="B12-binding"/>
    <property type="match status" value="1"/>
</dbReference>
<dbReference type="SFLD" id="SFLDS00029">
    <property type="entry name" value="Radical_SAM"/>
    <property type="match status" value="1"/>
</dbReference>
<gene>
    <name evidence="8" type="ORF">METZ01_LOCUS297754</name>
</gene>
<dbReference type="GO" id="GO:0031419">
    <property type="term" value="F:cobalamin binding"/>
    <property type="evidence" value="ECO:0007669"/>
    <property type="project" value="InterPro"/>
</dbReference>
<keyword evidence="2" id="KW-0808">Transferase</keyword>
<dbReference type="InterPro" id="IPR058240">
    <property type="entry name" value="rSAM_sf"/>
</dbReference>
<dbReference type="Gene3D" id="3.40.50.280">
    <property type="entry name" value="Cobalamin-binding domain"/>
    <property type="match status" value="1"/>
</dbReference>
<proteinExistence type="predicted"/>
<dbReference type="PANTHER" id="PTHR43409:SF7">
    <property type="entry name" value="BLL1977 PROTEIN"/>
    <property type="match status" value="1"/>
</dbReference>
<dbReference type="GO" id="GO:0046872">
    <property type="term" value="F:metal ion binding"/>
    <property type="evidence" value="ECO:0007669"/>
    <property type="project" value="UniProtKB-KW"/>
</dbReference>
<dbReference type="EMBL" id="UINC01091831">
    <property type="protein sequence ID" value="SVC44900.1"/>
    <property type="molecule type" value="Genomic_DNA"/>
</dbReference>
<feature type="non-terminal residue" evidence="8">
    <location>
        <position position="274"/>
    </location>
</feature>
<dbReference type="InterPro" id="IPR051198">
    <property type="entry name" value="BchE-like"/>
</dbReference>
<reference evidence="8" key="1">
    <citation type="submission" date="2018-05" db="EMBL/GenBank/DDBJ databases">
        <authorList>
            <person name="Lanie J.A."/>
            <person name="Ng W.-L."/>
            <person name="Kazmierczak K.M."/>
            <person name="Andrzejewski T.M."/>
            <person name="Davidsen T.M."/>
            <person name="Wayne K.J."/>
            <person name="Tettelin H."/>
            <person name="Glass J.I."/>
            <person name="Rusch D."/>
            <person name="Podicherti R."/>
            <person name="Tsui H.-C.T."/>
            <person name="Winkler M.E."/>
        </authorList>
    </citation>
    <scope>NUCLEOTIDE SEQUENCE</scope>
</reference>
<dbReference type="SFLD" id="SFLDG01123">
    <property type="entry name" value="methyltransferase_(Class_B)"/>
    <property type="match status" value="1"/>
</dbReference>
<keyword evidence="5" id="KW-0408">Iron</keyword>
<name>A0A382M8A2_9ZZZZ</name>
<evidence type="ECO:0000256" key="5">
    <source>
        <dbReference type="ARBA" id="ARBA00023004"/>
    </source>
</evidence>